<name>N2B7U9_9HELI</name>
<protein>
    <submittedName>
        <fullName evidence="2">Uncharacterized protein</fullName>
    </submittedName>
</protein>
<sequence>MSLNGQEVVAIISCVIAVCMLVKLGFDLRKNKGKNNEQ</sequence>
<dbReference type="EMBL" id="AQFW01000004">
    <property type="protein sequence ID" value="EMZ41162.1"/>
    <property type="molecule type" value="Genomic_DNA"/>
</dbReference>
<evidence type="ECO:0000313" key="4">
    <source>
        <dbReference type="Proteomes" id="UP000012527"/>
    </source>
</evidence>
<keyword evidence="1" id="KW-0472">Membrane</keyword>
<organism evidence="2 4">
    <name type="scientific">Helicobacter bilis WiWa</name>
    <dbReference type="NCBI Taxonomy" id="1235804"/>
    <lineage>
        <taxon>Bacteria</taxon>
        <taxon>Pseudomonadati</taxon>
        <taxon>Campylobacterota</taxon>
        <taxon>Epsilonproteobacteria</taxon>
        <taxon>Campylobacterales</taxon>
        <taxon>Helicobacteraceae</taxon>
        <taxon>Helicobacter</taxon>
    </lineage>
</organism>
<dbReference type="EMBL" id="AQFW01000016">
    <property type="protein sequence ID" value="EMZ37777.1"/>
    <property type="molecule type" value="Genomic_DNA"/>
</dbReference>
<evidence type="ECO:0000256" key="1">
    <source>
        <dbReference type="SAM" id="Phobius"/>
    </source>
</evidence>
<evidence type="ECO:0000313" key="2">
    <source>
        <dbReference type="EMBL" id="EMZ37777.1"/>
    </source>
</evidence>
<proteinExistence type="predicted"/>
<reference evidence="2 4" key="1">
    <citation type="submission" date="2013-02" db="EMBL/GenBank/DDBJ databases">
        <title>The Genome Sequence of Helicobacter bilis WiWa.</title>
        <authorList>
            <consortium name="The Broad Institute Genome Sequencing Platform"/>
            <person name="Ward D."/>
            <person name="Overstreet A.-M.C."/>
            <person name="Ramer-Tait A.E."/>
            <person name="Phillips G.J."/>
            <person name="Wannemuehler M.J."/>
            <person name="Walker B."/>
            <person name="Young S.K."/>
            <person name="Zeng Q."/>
            <person name="Gargeya S."/>
            <person name="Fitzgerald M."/>
            <person name="Haas B."/>
            <person name="Abouelleil A."/>
            <person name="Alvarado L."/>
            <person name="Arachchi H.M."/>
            <person name="Berlin A.M."/>
            <person name="Chapman S.B."/>
            <person name="Dewar J."/>
            <person name="Goldberg J."/>
            <person name="Griggs A."/>
            <person name="Gujja S."/>
            <person name="Hansen M."/>
            <person name="Howarth C."/>
            <person name="Imamovic A."/>
            <person name="Larimer J."/>
            <person name="McCowan C."/>
            <person name="Murphy C."/>
            <person name="Neiman D."/>
            <person name="Pearson M."/>
            <person name="Priest M."/>
            <person name="Roberts A."/>
            <person name="Saif S."/>
            <person name="Shea T."/>
            <person name="Sisk P."/>
            <person name="Sykes S."/>
            <person name="Wortman J."/>
            <person name="Nusbaum C."/>
            <person name="Birren B."/>
        </authorList>
    </citation>
    <scope>NUCLEOTIDE SEQUENCE [LARGE SCALE GENOMIC DNA]</scope>
    <source>
        <strain evidence="2 4">WiWa</strain>
    </source>
</reference>
<comment type="caution">
    <text evidence="2">The sequence shown here is derived from an EMBL/GenBank/DDBJ whole genome shotgun (WGS) entry which is preliminary data.</text>
</comment>
<keyword evidence="1" id="KW-1133">Transmembrane helix</keyword>
<dbReference type="Proteomes" id="UP000012527">
    <property type="component" value="Unassembled WGS sequence"/>
</dbReference>
<dbReference type="HOGENOM" id="CLU_3328643_0_0_7"/>
<gene>
    <name evidence="3" type="ORF">C826_00172</name>
    <name evidence="2" type="ORF">C826_01857</name>
</gene>
<dbReference type="AlphaFoldDB" id="N2B7U9"/>
<evidence type="ECO:0000313" key="3">
    <source>
        <dbReference type="EMBL" id="EMZ41162.1"/>
    </source>
</evidence>
<feature type="transmembrane region" description="Helical" evidence="1">
    <location>
        <begin position="6"/>
        <end position="26"/>
    </location>
</feature>
<keyword evidence="1" id="KW-0812">Transmembrane</keyword>
<accession>N2B7U9</accession>